<evidence type="ECO:0000313" key="2">
    <source>
        <dbReference type="EMBL" id="CAK0800912.1"/>
    </source>
</evidence>
<feature type="compositionally biased region" description="Basic and acidic residues" evidence="1">
    <location>
        <begin position="29"/>
        <end position="39"/>
    </location>
</feature>
<feature type="non-terminal residue" evidence="2">
    <location>
        <position position="130"/>
    </location>
</feature>
<keyword evidence="3" id="KW-1185">Reference proteome</keyword>
<sequence length="130" mass="13387">MAVTWQDAEQDAAASRAGSGLARPARAPKRADSYEDDRPTPTVTSSGELSWETRARTLFRSASRACTKHASNVGASIPLASRFVSFWRPSSDARALLLRVGACLASGPEPAASAAAGLLVVASLGCGGKA</sequence>
<feature type="compositionally biased region" description="Low complexity" evidence="1">
    <location>
        <begin position="12"/>
        <end position="25"/>
    </location>
</feature>
<proteinExistence type="predicted"/>
<dbReference type="Proteomes" id="UP001189429">
    <property type="component" value="Unassembled WGS sequence"/>
</dbReference>
<name>A0ABN9Q599_9DINO</name>
<reference evidence="2" key="1">
    <citation type="submission" date="2023-10" db="EMBL/GenBank/DDBJ databases">
        <authorList>
            <person name="Chen Y."/>
            <person name="Shah S."/>
            <person name="Dougan E. K."/>
            <person name="Thang M."/>
            <person name="Chan C."/>
        </authorList>
    </citation>
    <scope>NUCLEOTIDE SEQUENCE [LARGE SCALE GENOMIC DNA]</scope>
</reference>
<dbReference type="EMBL" id="CAUYUJ010002467">
    <property type="protein sequence ID" value="CAK0800912.1"/>
    <property type="molecule type" value="Genomic_DNA"/>
</dbReference>
<organism evidence="2 3">
    <name type="scientific">Prorocentrum cordatum</name>
    <dbReference type="NCBI Taxonomy" id="2364126"/>
    <lineage>
        <taxon>Eukaryota</taxon>
        <taxon>Sar</taxon>
        <taxon>Alveolata</taxon>
        <taxon>Dinophyceae</taxon>
        <taxon>Prorocentrales</taxon>
        <taxon>Prorocentraceae</taxon>
        <taxon>Prorocentrum</taxon>
    </lineage>
</organism>
<protein>
    <submittedName>
        <fullName evidence="2">Uncharacterized protein</fullName>
    </submittedName>
</protein>
<accession>A0ABN9Q599</accession>
<comment type="caution">
    <text evidence="2">The sequence shown here is derived from an EMBL/GenBank/DDBJ whole genome shotgun (WGS) entry which is preliminary data.</text>
</comment>
<gene>
    <name evidence="2" type="ORF">PCOR1329_LOCUS8938</name>
</gene>
<evidence type="ECO:0000313" key="3">
    <source>
        <dbReference type="Proteomes" id="UP001189429"/>
    </source>
</evidence>
<evidence type="ECO:0000256" key="1">
    <source>
        <dbReference type="SAM" id="MobiDB-lite"/>
    </source>
</evidence>
<feature type="region of interest" description="Disordered" evidence="1">
    <location>
        <begin position="1"/>
        <end position="49"/>
    </location>
</feature>